<name>A0A402CXV2_9BACT</name>
<dbReference type="RefSeq" id="WP_119322157.1">
    <property type="nucleotide sequence ID" value="NZ_AP025739.1"/>
</dbReference>
<dbReference type="Proteomes" id="UP000287394">
    <property type="component" value="Chromosome"/>
</dbReference>
<evidence type="ECO:0000313" key="2">
    <source>
        <dbReference type="Proteomes" id="UP000287394"/>
    </source>
</evidence>
<dbReference type="KEGG" id="ccot:CCAX7_42000"/>
<sequence length="160" mass="17249">MQQRSKILLAAAGVLTAVLGVYLIASRPAPSDNEMIDAQTQTLIEGAERHSVSQVMSVVSAEYHDATVSNTDQLNFFLRRVVGQAGPVDVQFFSPIVTIEGDTATSKGHLHAVSAPGGAVLTDQDVTLHWKRETGHRLLVFPTPVWRLTSAEYQAPGLSD</sequence>
<accession>A0A402CXV2</accession>
<keyword evidence="2" id="KW-1185">Reference proteome</keyword>
<protein>
    <submittedName>
        <fullName evidence="1">Uncharacterized protein</fullName>
    </submittedName>
</protein>
<dbReference type="AlphaFoldDB" id="A0A402CXV2"/>
<proteinExistence type="predicted"/>
<dbReference type="EMBL" id="AP025739">
    <property type="protein sequence ID" value="BDI32149.1"/>
    <property type="molecule type" value="Genomic_DNA"/>
</dbReference>
<reference evidence="1 2" key="1">
    <citation type="journal article" date="2019" name="Int. J. Syst. Evol. Microbiol.">
        <title>Capsulimonas corticalis gen. nov., sp. nov., an aerobic capsulated bacterium, of a novel bacterial order, Capsulimonadales ord. nov., of the class Armatimonadia of the phylum Armatimonadetes.</title>
        <authorList>
            <person name="Li J."/>
            <person name="Kudo C."/>
            <person name="Tonouchi A."/>
        </authorList>
    </citation>
    <scope>NUCLEOTIDE SEQUENCE [LARGE SCALE GENOMIC DNA]</scope>
    <source>
        <strain evidence="1 2">AX-7</strain>
    </source>
</reference>
<gene>
    <name evidence="1" type="ORF">CCAX7_42000</name>
</gene>
<evidence type="ECO:0000313" key="1">
    <source>
        <dbReference type="EMBL" id="BDI32149.1"/>
    </source>
</evidence>
<organism evidence="1 2">
    <name type="scientific">Capsulimonas corticalis</name>
    <dbReference type="NCBI Taxonomy" id="2219043"/>
    <lineage>
        <taxon>Bacteria</taxon>
        <taxon>Bacillati</taxon>
        <taxon>Armatimonadota</taxon>
        <taxon>Armatimonadia</taxon>
        <taxon>Capsulimonadales</taxon>
        <taxon>Capsulimonadaceae</taxon>
        <taxon>Capsulimonas</taxon>
    </lineage>
</organism>